<dbReference type="GO" id="GO:0016491">
    <property type="term" value="F:oxidoreductase activity"/>
    <property type="evidence" value="ECO:0007669"/>
    <property type="project" value="InterPro"/>
</dbReference>
<protein>
    <submittedName>
        <fullName evidence="7">Peroxiredoxin</fullName>
    </submittedName>
</protein>
<dbReference type="Proteomes" id="UP000294752">
    <property type="component" value="Unassembled WGS sequence"/>
</dbReference>
<sequence>MRTLYLQLLSMMLLAFPDAYAQNTKPFTFSGKIDSTENALYYFHYKNRDSSITDSVYLDKDGGFQIIGRLSEPSRLFIGIKDKYDPRVVGFFSVYETWLEPGKDIRFHGFKNWKKGAKNFQIWDSALDSLSRVHLRDTKNLDKAASKEYDEAFISGHPDSYYALFALQGLVSSPHPDWSYVKSTLPKFAEHFQSTHLYQQITNRLQVAEKTAIGAAFPDFELPNEHGKPVKFSDVQKGKYILVDFWASWCGPCRAENPDLTKAYRRFKDKGFDIIAVSLDKDKADWLKAVEEDKLEWTQVSDLKGWDDGYAKSLFIHAVPDNFLLSPEGKIIGRNLRGKELEQALTKHLE</sequence>
<dbReference type="PANTHER" id="PTHR42852">
    <property type="entry name" value="THIOL:DISULFIDE INTERCHANGE PROTEIN DSBE"/>
    <property type="match status" value="1"/>
</dbReference>
<feature type="domain" description="Thioredoxin" evidence="6">
    <location>
        <begin position="211"/>
        <end position="350"/>
    </location>
</feature>
<evidence type="ECO:0000313" key="7">
    <source>
        <dbReference type="EMBL" id="TDS13814.1"/>
    </source>
</evidence>
<comment type="subcellular location">
    <subcellularLocation>
        <location evidence="1">Cell envelope</location>
    </subcellularLocation>
</comment>
<dbReference type="PROSITE" id="PS51352">
    <property type="entry name" value="THIOREDOXIN_2"/>
    <property type="match status" value="1"/>
</dbReference>
<reference evidence="7 8" key="1">
    <citation type="submission" date="2019-03" db="EMBL/GenBank/DDBJ databases">
        <title>Genomic Encyclopedia of Type Strains, Phase III (KMG-III): the genomes of soil and plant-associated and newly described type strains.</title>
        <authorList>
            <person name="Whitman W."/>
        </authorList>
    </citation>
    <scope>NUCLEOTIDE SEQUENCE [LARGE SCALE GENOMIC DNA]</scope>
    <source>
        <strain evidence="7 8">CGMCC 1.12801</strain>
    </source>
</reference>
<dbReference type="CDD" id="cd02966">
    <property type="entry name" value="TlpA_like_family"/>
    <property type="match status" value="1"/>
</dbReference>
<name>A0A4R7D2K9_9SPHI</name>
<dbReference type="PROSITE" id="PS00194">
    <property type="entry name" value="THIOREDOXIN_1"/>
    <property type="match status" value="1"/>
</dbReference>
<dbReference type="InterPro" id="IPR036249">
    <property type="entry name" value="Thioredoxin-like_sf"/>
</dbReference>
<dbReference type="GO" id="GO:0030313">
    <property type="term" value="C:cell envelope"/>
    <property type="evidence" value="ECO:0007669"/>
    <property type="project" value="UniProtKB-SubCell"/>
</dbReference>
<keyword evidence="2" id="KW-0201">Cytochrome c-type biogenesis</keyword>
<evidence type="ECO:0000256" key="3">
    <source>
        <dbReference type="ARBA" id="ARBA00023157"/>
    </source>
</evidence>
<feature type="signal peptide" evidence="5">
    <location>
        <begin position="1"/>
        <end position="21"/>
    </location>
</feature>
<dbReference type="AlphaFoldDB" id="A0A4R7D2K9"/>
<keyword evidence="8" id="KW-1185">Reference proteome</keyword>
<keyword evidence="3" id="KW-1015">Disulfide bond</keyword>
<dbReference type="EMBL" id="SNZV01000004">
    <property type="protein sequence ID" value="TDS13814.1"/>
    <property type="molecule type" value="Genomic_DNA"/>
</dbReference>
<keyword evidence="5" id="KW-0732">Signal</keyword>
<evidence type="ECO:0000256" key="1">
    <source>
        <dbReference type="ARBA" id="ARBA00004196"/>
    </source>
</evidence>
<dbReference type="InterPro" id="IPR013766">
    <property type="entry name" value="Thioredoxin_domain"/>
</dbReference>
<evidence type="ECO:0000256" key="2">
    <source>
        <dbReference type="ARBA" id="ARBA00022748"/>
    </source>
</evidence>
<keyword evidence="4" id="KW-0676">Redox-active center</keyword>
<evidence type="ECO:0000256" key="5">
    <source>
        <dbReference type="SAM" id="SignalP"/>
    </source>
</evidence>
<feature type="chain" id="PRO_5020458822" evidence="5">
    <location>
        <begin position="22"/>
        <end position="350"/>
    </location>
</feature>
<dbReference type="GO" id="GO:0017004">
    <property type="term" value="P:cytochrome complex assembly"/>
    <property type="evidence" value="ECO:0007669"/>
    <property type="project" value="UniProtKB-KW"/>
</dbReference>
<evidence type="ECO:0000256" key="4">
    <source>
        <dbReference type="ARBA" id="ARBA00023284"/>
    </source>
</evidence>
<accession>A0A4R7D2K9</accession>
<dbReference type="RefSeq" id="WP_133640125.1">
    <property type="nucleotide sequence ID" value="NZ_SNZV01000004.1"/>
</dbReference>
<comment type="caution">
    <text evidence="7">The sequence shown here is derived from an EMBL/GenBank/DDBJ whole genome shotgun (WGS) entry which is preliminary data.</text>
</comment>
<gene>
    <name evidence="7" type="ORF">B0I21_104140</name>
</gene>
<proteinExistence type="predicted"/>
<evidence type="ECO:0000313" key="8">
    <source>
        <dbReference type="Proteomes" id="UP000294752"/>
    </source>
</evidence>
<dbReference type="Pfam" id="PF00578">
    <property type="entry name" value="AhpC-TSA"/>
    <property type="match status" value="1"/>
</dbReference>
<dbReference type="Gene3D" id="3.40.30.10">
    <property type="entry name" value="Glutaredoxin"/>
    <property type="match status" value="1"/>
</dbReference>
<dbReference type="PANTHER" id="PTHR42852:SF6">
    <property type="entry name" value="THIOL:DISULFIDE INTERCHANGE PROTEIN DSBE"/>
    <property type="match status" value="1"/>
</dbReference>
<dbReference type="InterPro" id="IPR050553">
    <property type="entry name" value="Thioredoxin_ResA/DsbE_sf"/>
</dbReference>
<dbReference type="InterPro" id="IPR000866">
    <property type="entry name" value="AhpC/TSA"/>
</dbReference>
<dbReference type="SUPFAM" id="SSF52833">
    <property type="entry name" value="Thioredoxin-like"/>
    <property type="match status" value="1"/>
</dbReference>
<dbReference type="InterPro" id="IPR017937">
    <property type="entry name" value="Thioredoxin_CS"/>
</dbReference>
<evidence type="ECO:0000259" key="6">
    <source>
        <dbReference type="PROSITE" id="PS51352"/>
    </source>
</evidence>
<dbReference type="OrthoDB" id="705223at2"/>
<organism evidence="7 8">
    <name type="scientific">Sphingobacterium paludis</name>
    <dbReference type="NCBI Taxonomy" id="1476465"/>
    <lineage>
        <taxon>Bacteria</taxon>
        <taxon>Pseudomonadati</taxon>
        <taxon>Bacteroidota</taxon>
        <taxon>Sphingobacteriia</taxon>
        <taxon>Sphingobacteriales</taxon>
        <taxon>Sphingobacteriaceae</taxon>
        <taxon>Sphingobacterium</taxon>
    </lineage>
</organism>
<dbReference type="GO" id="GO:0016209">
    <property type="term" value="F:antioxidant activity"/>
    <property type="evidence" value="ECO:0007669"/>
    <property type="project" value="InterPro"/>
</dbReference>